<gene>
    <name evidence="2" type="ORF">PGLA1383_LOCUS31762</name>
</gene>
<proteinExistence type="predicted"/>
<accession>A0A813FPB1</accession>
<comment type="caution">
    <text evidence="2">The sequence shown here is derived from an EMBL/GenBank/DDBJ whole genome shotgun (WGS) entry which is preliminary data.</text>
</comment>
<protein>
    <submittedName>
        <fullName evidence="2">Uncharacterized protein</fullName>
    </submittedName>
</protein>
<sequence>MVCILDDLFASTSLRSAAAFDISFVVYAHRDSTDTFLFASNDVPGWPVKVTDDPEKQWLQYAKSKQPVITGFKEPELNVDWQMLIWPSRGWQQSSQTFVLEVGLCVLFTLGSLVSLWVLLLKDTVSMEVDRFCDSCG</sequence>
<reference evidence="2" key="1">
    <citation type="submission" date="2021-02" db="EMBL/GenBank/DDBJ databases">
        <authorList>
            <person name="Dougan E. K."/>
            <person name="Rhodes N."/>
            <person name="Thang M."/>
            <person name="Chan C."/>
        </authorList>
    </citation>
    <scope>NUCLEOTIDE SEQUENCE</scope>
</reference>
<feature type="transmembrane region" description="Helical" evidence="1">
    <location>
        <begin position="98"/>
        <end position="120"/>
    </location>
</feature>
<keyword evidence="1" id="KW-0472">Membrane</keyword>
<evidence type="ECO:0000256" key="1">
    <source>
        <dbReference type="SAM" id="Phobius"/>
    </source>
</evidence>
<evidence type="ECO:0000313" key="3">
    <source>
        <dbReference type="Proteomes" id="UP000654075"/>
    </source>
</evidence>
<name>A0A813FPB1_POLGL</name>
<keyword evidence="1" id="KW-1133">Transmembrane helix</keyword>
<evidence type="ECO:0000313" key="2">
    <source>
        <dbReference type="EMBL" id="CAE8614026.1"/>
    </source>
</evidence>
<dbReference type="EMBL" id="CAJNNV010025355">
    <property type="protein sequence ID" value="CAE8614026.1"/>
    <property type="molecule type" value="Genomic_DNA"/>
</dbReference>
<keyword evidence="1" id="KW-0812">Transmembrane</keyword>
<organism evidence="2 3">
    <name type="scientific">Polarella glacialis</name>
    <name type="common">Dinoflagellate</name>
    <dbReference type="NCBI Taxonomy" id="89957"/>
    <lineage>
        <taxon>Eukaryota</taxon>
        <taxon>Sar</taxon>
        <taxon>Alveolata</taxon>
        <taxon>Dinophyceae</taxon>
        <taxon>Suessiales</taxon>
        <taxon>Suessiaceae</taxon>
        <taxon>Polarella</taxon>
    </lineage>
</organism>
<dbReference type="Proteomes" id="UP000654075">
    <property type="component" value="Unassembled WGS sequence"/>
</dbReference>
<keyword evidence="3" id="KW-1185">Reference proteome</keyword>
<dbReference type="AlphaFoldDB" id="A0A813FPB1"/>